<protein>
    <submittedName>
        <fullName evidence="3">Uncharacterized protein LOC107022811</fullName>
    </submittedName>
</protein>
<evidence type="ECO:0000256" key="1">
    <source>
        <dbReference type="SAM" id="MobiDB-lite"/>
    </source>
</evidence>
<proteinExistence type="predicted"/>
<gene>
    <name evidence="3" type="primary">LOC107022811</name>
</gene>
<evidence type="ECO:0000313" key="3">
    <source>
        <dbReference type="RefSeq" id="XP_015078886.1"/>
    </source>
</evidence>
<feature type="compositionally biased region" description="Polar residues" evidence="1">
    <location>
        <begin position="105"/>
        <end position="122"/>
    </location>
</feature>
<name>A0ABM1H132_SOLPN</name>
<feature type="region of interest" description="Disordered" evidence="1">
    <location>
        <begin position="105"/>
        <end position="127"/>
    </location>
</feature>
<feature type="compositionally biased region" description="Basic and acidic residues" evidence="1">
    <location>
        <begin position="38"/>
        <end position="54"/>
    </location>
</feature>
<dbReference type="GeneID" id="107022811"/>
<reference evidence="3" key="2">
    <citation type="submission" date="2025-08" db="UniProtKB">
        <authorList>
            <consortium name="RefSeq"/>
        </authorList>
    </citation>
    <scope>IDENTIFICATION</scope>
</reference>
<keyword evidence="2" id="KW-1185">Reference proteome</keyword>
<reference evidence="2" key="1">
    <citation type="journal article" date="2014" name="Nat. Genet.">
        <title>The genome of the stress-tolerant wild tomato species Solanum pennellii.</title>
        <authorList>
            <person name="Bolger A."/>
            <person name="Scossa F."/>
            <person name="Bolger M.E."/>
            <person name="Lanz C."/>
            <person name="Maumus F."/>
            <person name="Tohge T."/>
            <person name="Quesneville H."/>
            <person name="Alseekh S."/>
            <person name="Sorensen I."/>
            <person name="Lichtenstein G."/>
            <person name="Fich E.A."/>
            <person name="Conte M."/>
            <person name="Keller H."/>
            <person name="Schneeberger K."/>
            <person name="Schwacke R."/>
            <person name="Ofner I."/>
            <person name="Vrebalov J."/>
            <person name="Xu Y."/>
            <person name="Osorio S."/>
            <person name="Aflitos S.A."/>
            <person name="Schijlen E."/>
            <person name="Jimenez-Gomez J.M."/>
            <person name="Ryngajllo M."/>
            <person name="Kimura S."/>
            <person name="Kumar R."/>
            <person name="Koenig D."/>
            <person name="Headland L.R."/>
            <person name="Maloof J.N."/>
            <person name="Sinha N."/>
            <person name="van Ham R.C."/>
            <person name="Lankhorst R.K."/>
            <person name="Mao L."/>
            <person name="Vogel A."/>
            <person name="Arsova B."/>
            <person name="Panstruga R."/>
            <person name="Fei Z."/>
            <person name="Rose J.K."/>
            <person name="Zamir D."/>
            <person name="Carrari F."/>
            <person name="Giovannoni J.J."/>
            <person name="Weigel D."/>
            <person name="Usadel B."/>
            <person name="Fernie A.R."/>
        </authorList>
    </citation>
    <scope>NUCLEOTIDE SEQUENCE [LARGE SCALE GENOMIC DNA]</scope>
    <source>
        <strain evidence="2">cv. LA0716</strain>
    </source>
</reference>
<accession>A0ABM1H132</accession>
<evidence type="ECO:0000313" key="2">
    <source>
        <dbReference type="Proteomes" id="UP000694930"/>
    </source>
</evidence>
<feature type="region of interest" description="Disordered" evidence="1">
    <location>
        <begin position="37"/>
        <end position="88"/>
    </location>
</feature>
<dbReference type="Proteomes" id="UP000694930">
    <property type="component" value="Chromosome 1"/>
</dbReference>
<dbReference type="RefSeq" id="XP_015078886.1">
    <property type="nucleotide sequence ID" value="XM_015223400.1"/>
</dbReference>
<feature type="compositionally biased region" description="Polar residues" evidence="1">
    <location>
        <begin position="55"/>
        <end position="68"/>
    </location>
</feature>
<organism evidence="2 3">
    <name type="scientific">Solanum pennellii</name>
    <name type="common">Tomato</name>
    <name type="synonym">Lycopersicon pennellii</name>
    <dbReference type="NCBI Taxonomy" id="28526"/>
    <lineage>
        <taxon>Eukaryota</taxon>
        <taxon>Viridiplantae</taxon>
        <taxon>Streptophyta</taxon>
        <taxon>Embryophyta</taxon>
        <taxon>Tracheophyta</taxon>
        <taxon>Spermatophyta</taxon>
        <taxon>Magnoliopsida</taxon>
        <taxon>eudicotyledons</taxon>
        <taxon>Gunneridae</taxon>
        <taxon>Pentapetalae</taxon>
        <taxon>asterids</taxon>
        <taxon>lamiids</taxon>
        <taxon>Solanales</taxon>
        <taxon>Solanaceae</taxon>
        <taxon>Solanoideae</taxon>
        <taxon>Solaneae</taxon>
        <taxon>Solanum</taxon>
        <taxon>Solanum subgen. Lycopersicon</taxon>
    </lineage>
</organism>
<sequence length="162" mass="18362">MRSFVTGVPEDLEEEYRAAMLHDNMDLDRLIVDAQQVEESHHRKRGLEGNKPRTSDQAGSSTGRSSFGVQDRAKLRKGHSNSGSNACYGREKSWHMIRDCPYVNNQAKADNQSRPKPTTSTDPPKRNKFYAFKGREELEKLAYLVTGTLHVFSFSVYALLDP</sequence>